<keyword evidence="6 8" id="KW-0472">Membrane</keyword>
<dbReference type="PANTHER" id="PTHR34390:SF1">
    <property type="entry name" value="SUCCINATE TRANSPORTER SUBUNIT YJJB-RELATED"/>
    <property type="match status" value="1"/>
</dbReference>
<dbReference type="InterPro" id="IPR050539">
    <property type="entry name" value="ThrE_Dicarb/AminoAcid_Exp"/>
</dbReference>
<evidence type="ECO:0000256" key="4">
    <source>
        <dbReference type="ARBA" id="ARBA00022692"/>
    </source>
</evidence>
<dbReference type="EMBL" id="JAHLFH010000143">
    <property type="protein sequence ID" value="MBU3820073.1"/>
    <property type="molecule type" value="Genomic_DNA"/>
</dbReference>
<evidence type="ECO:0000256" key="6">
    <source>
        <dbReference type="ARBA" id="ARBA00023136"/>
    </source>
</evidence>
<evidence type="ECO:0000313" key="10">
    <source>
        <dbReference type="EMBL" id="MBU3820073.1"/>
    </source>
</evidence>
<dbReference type="GO" id="GO:0005886">
    <property type="term" value="C:plasma membrane"/>
    <property type="evidence" value="ECO:0007669"/>
    <property type="project" value="UniProtKB-SubCell"/>
</dbReference>
<evidence type="ECO:0000313" key="11">
    <source>
        <dbReference type="Proteomes" id="UP000824178"/>
    </source>
</evidence>
<dbReference type="Pfam" id="PF12821">
    <property type="entry name" value="ThrE_2"/>
    <property type="match status" value="1"/>
</dbReference>
<gene>
    <name evidence="10" type="ORF">H9864_06870</name>
</gene>
<feature type="transmembrane region" description="Helical" evidence="8">
    <location>
        <begin position="50"/>
        <end position="72"/>
    </location>
</feature>
<evidence type="ECO:0000256" key="8">
    <source>
        <dbReference type="SAM" id="Phobius"/>
    </source>
</evidence>
<dbReference type="InterPro" id="IPR024528">
    <property type="entry name" value="ThrE_2"/>
</dbReference>
<dbReference type="GO" id="GO:0015744">
    <property type="term" value="P:succinate transport"/>
    <property type="evidence" value="ECO:0007669"/>
    <property type="project" value="TreeGrafter"/>
</dbReference>
<comment type="subcellular location">
    <subcellularLocation>
        <location evidence="1">Cell membrane</location>
        <topology evidence="1">Multi-pass membrane protein</topology>
    </subcellularLocation>
</comment>
<reference evidence="10" key="1">
    <citation type="journal article" date="2021" name="PeerJ">
        <title>Extensive microbial diversity within the chicken gut microbiome revealed by metagenomics and culture.</title>
        <authorList>
            <person name="Gilroy R."/>
            <person name="Ravi A."/>
            <person name="Getino M."/>
            <person name="Pursley I."/>
            <person name="Horton D.L."/>
            <person name="Alikhan N.F."/>
            <person name="Baker D."/>
            <person name="Gharbi K."/>
            <person name="Hall N."/>
            <person name="Watson M."/>
            <person name="Adriaenssens E.M."/>
            <person name="Foster-Nyarko E."/>
            <person name="Jarju S."/>
            <person name="Secka A."/>
            <person name="Antonio M."/>
            <person name="Oren A."/>
            <person name="Chaudhuri R.R."/>
            <person name="La Ragione R."/>
            <person name="Hildebrand F."/>
            <person name="Pallen M.J."/>
        </authorList>
    </citation>
    <scope>NUCLEOTIDE SEQUENCE</scope>
    <source>
        <strain evidence="10">742</strain>
    </source>
</reference>
<accession>A0A9E2NQY7</accession>
<feature type="domain" description="Threonine/Serine exporter ThrE" evidence="9">
    <location>
        <begin position="13"/>
        <end position="137"/>
    </location>
</feature>
<feature type="transmembrane region" description="Helical" evidence="8">
    <location>
        <begin position="12"/>
        <end position="30"/>
    </location>
</feature>
<dbReference type="AlphaFoldDB" id="A0A9E2NQY7"/>
<keyword evidence="2" id="KW-1003">Cell membrane</keyword>
<protein>
    <submittedName>
        <fullName evidence="10">Threonine/serine exporter family protein</fullName>
    </submittedName>
</protein>
<dbReference type="Proteomes" id="UP000824178">
    <property type="component" value="Unassembled WGS sequence"/>
</dbReference>
<evidence type="ECO:0000256" key="5">
    <source>
        <dbReference type="ARBA" id="ARBA00022989"/>
    </source>
</evidence>
<evidence type="ECO:0000256" key="2">
    <source>
        <dbReference type="ARBA" id="ARBA00022475"/>
    </source>
</evidence>
<evidence type="ECO:0000256" key="1">
    <source>
        <dbReference type="ARBA" id="ARBA00004651"/>
    </source>
</evidence>
<evidence type="ECO:0000259" key="9">
    <source>
        <dbReference type="Pfam" id="PF12821"/>
    </source>
</evidence>
<comment type="caution">
    <text evidence="10">The sequence shown here is derived from an EMBL/GenBank/DDBJ whole genome shotgun (WGS) entry which is preliminary data.</text>
</comment>
<feature type="transmembrane region" description="Helical" evidence="8">
    <location>
        <begin position="126"/>
        <end position="145"/>
    </location>
</feature>
<organism evidence="10 11">
    <name type="scientific">Candidatus Faecalibacterium intestinavium</name>
    <dbReference type="NCBI Taxonomy" id="2838580"/>
    <lineage>
        <taxon>Bacteria</taxon>
        <taxon>Bacillati</taxon>
        <taxon>Bacillota</taxon>
        <taxon>Clostridia</taxon>
        <taxon>Eubacteriales</taxon>
        <taxon>Oscillospiraceae</taxon>
        <taxon>Faecalibacterium</taxon>
    </lineage>
</organism>
<evidence type="ECO:0000256" key="3">
    <source>
        <dbReference type="ARBA" id="ARBA00022519"/>
    </source>
</evidence>
<evidence type="ECO:0000256" key="7">
    <source>
        <dbReference type="ARBA" id="ARBA00034125"/>
    </source>
</evidence>
<sequence length="163" mass="17295">MTIQQLVELGRQFLLGCAGTLCFGLLFGIPRRTYLACAADGAVGWVVYQLAVLLGAGGVAATLLAAVPLTLLARVFAITLKAPVTVFLLCGIFPLVPGAGIYYTAYYFILDNNPLFIENGVNTLKVAVALAIGISLVLGMPFPHFGQKSSEQLLKSRSDTKTE</sequence>
<comment type="similarity">
    <text evidence="7">Belongs to the ThrE exporter (TC 2.A.79) family.</text>
</comment>
<dbReference type="PANTHER" id="PTHR34390">
    <property type="entry name" value="UPF0442 PROTEIN YJJB-RELATED"/>
    <property type="match status" value="1"/>
</dbReference>
<reference evidence="10" key="2">
    <citation type="submission" date="2021-04" db="EMBL/GenBank/DDBJ databases">
        <authorList>
            <person name="Gilroy R."/>
        </authorList>
    </citation>
    <scope>NUCLEOTIDE SEQUENCE</scope>
    <source>
        <strain evidence="10">742</strain>
    </source>
</reference>
<proteinExistence type="inferred from homology"/>
<keyword evidence="5 8" id="KW-1133">Transmembrane helix</keyword>
<name>A0A9E2NQY7_9FIRM</name>
<keyword evidence="3" id="KW-0997">Cell inner membrane</keyword>
<keyword evidence="4 8" id="KW-0812">Transmembrane</keyword>
<feature type="transmembrane region" description="Helical" evidence="8">
    <location>
        <begin position="84"/>
        <end position="106"/>
    </location>
</feature>